<feature type="transmembrane region" description="Helical" evidence="1">
    <location>
        <begin position="421"/>
        <end position="450"/>
    </location>
</feature>
<reference evidence="2" key="1">
    <citation type="submission" date="2021-01" db="EMBL/GenBank/DDBJ databases">
        <title>Whole genome shotgun sequence of Sphaerimonospora thailandensis NBRC 107569.</title>
        <authorList>
            <person name="Komaki H."/>
            <person name="Tamura T."/>
        </authorList>
    </citation>
    <scope>NUCLEOTIDE SEQUENCE</scope>
    <source>
        <strain evidence="2">NBRC 107569</strain>
    </source>
</reference>
<feature type="transmembrane region" description="Helical" evidence="1">
    <location>
        <begin position="496"/>
        <end position="514"/>
    </location>
</feature>
<accession>A0A8J3R9E6</accession>
<dbReference type="EMBL" id="BOOG01000022">
    <property type="protein sequence ID" value="GIH70469.1"/>
    <property type="molecule type" value="Genomic_DNA"/>
</dbReference>
<gene>
    <name evidence="2" type="ORF">Mth01_27220</name>
</gene>
<feature type="transmembrane region" description="Helical" evidence="1">
    <location>
        <begin position="253"/>
        <end position="271"/>
    </location>
</feature>
<keyword evidence="1" id="KW-0472">Membrane</keyword>
<proteinExistence type="predicted"/>
<dbReference type="RefSeq" id="WP_239089631.1">
    <property type="nucleotide sequence ID" value="NZ_BOOG01000022.1"/>
</dbReference>
<feature type="transmembrane region" description="Helical" evidence="1">
    <location>
        <begin position="79"/>
        <end position="99"/>
    </location>
</feature>
<evidence type="ECO:0000256" key="1">
    <source>
        <dbReference type="SAM" id="Phobius"/>
    </source>
</evidence>
<dbReference type="Proteomes" id="UP000610966">
    <property type="component" value="Unassembled WGS sequence"/>
</dbReference>
<sequence length="537" mass="55569">MTQSIDMTTATGAEAMGTRATVALFVRLKLRLIRGNLRGDLAKQLGFVFSCLAAGVVAVLGFVLFAVLRLAPADIARDVGIVVFTVVAIGWIFVPLMAFGLDETLDPARLTLFPLTTRQLVAGMFAASAAGPWPIASLVMLSGGVVALASGPGGVLIGLPAVLLQFAFCLVVSRAVTTALSGALRSRRGRDLLTVGVVFFIVLTQIPGLIINRGLPGDPRELLAATAGVLRWSPPGLAAHAIADGGLAGVAEIVVLAVVVAVLAWLWIVALRRALVTPDSSYQGGAVRRSRMGSFLPGGMLGAVVAKELKYARREPRGRMNWLVAVVVSAILMFSLRGRLDADGPALVIGPIALAALMMGMQAANSFGIDGRSLWMNAVAFATVRDVRTDLAGRHLAYAIVALPLLAVLSVFAAVTGGDPWLAVAATATGWGVMGVALGVGAMVSVLLPYTFPERLNAFSGAAPGQGGQAFAATFAAMTGTAVLVLPVVVPVMFGLSVWAVVAVPYGLAVAWGGRRLAALIGYRRIPDILAAVSRPT</sequence>
<feature type="transmembrane region" description="Helical" evidence="1">
    <location>
        <begin position="320"/>
        <end position="340"/>
    </location>
</feature>
<protein>
    <submittedName>
        <fullName evidence="2">Transporter</fullName>
    </submittedName>
</protein>
<evidence type="ECO:0000313" key="2">
    <source>
        <dbReference type="EMBL" id="GIH70469.1"/>
    </source>
</evidence>
<name>A0A8J3R9E6_9ACTN</name>
<feature type="transmembrane region" description="Helical" evidence="1">
    <location>
        <begin position="192"/>
        <end position="211"/>
    </location>
</feature>
<keyword evidence="1" id="KW-1133">Transmembrane helix</keyword>
<feature type="transmembrane region" description="Helical" evidence="1">
    <location>
        <begin position="45"/>
        <end position="67"/>
    </location>
</feature>
<feature type="transmembrane region" description="Helical" evidence="1">
    <location>
        <begin position="120"/>
        <end position="149"/>
    </location>
</feature>
<feature type="transmembrane region" description="Helical" evidence="1">
    <location>
        <begin position="395"/>
        <end position="415"/>
    </location>
</feature>
<feature type="transmembrane region" description="Helical" evidence="1">
    <location>
        <begin position="155"/>
        <end position="180"/>
    </location>
</feature>
<evidence type="ECO:0000313" key="3">
    <source>
        <dbReference type="Proteomes" id="UP000610966"/>
    </source>
</evidence>
<organism evidence="2 3">
    <name type="scientific">Sphaerimonospora thailandensis</name>
    <dbReference type="NCBI Taxonomy" id="795644"/>
    <lineage>
        <taxon>Bacteria</taxon>
        <taxon>Bacillati</taxon>
        <taxon>Actinomycetota</taxon>
        <taxon>Actinomycetes</taxon>
        <taxon>Streptosporangiales</taxon>
        <taxon>Streptosporangiaceae</taxon>
        <taxon>Sphaerimonospora</taxon>
    </lineage>
</organism>
<feature type="transmembrane region" description="Helical" evidence="1">
    <location>
        <begin position="470"/>
        <end position="490"/>
    </location>
</feature>
<feature type="transmembrane region" description="Helical" evidence="1">
    <location>
        <begin position="346"/>
        <end position="367"/>
    </location>
</feature>
<keyword evidence="3" id="KW-1185">Reference proteome</keyword>
<keyword evidence="1" id="KW-0812">Transmembrane</keyword>
<dbReference type="AlphaFoldDB" id="A0A8J3R9E6"/>
<comment type="caution">
    <text evidence="2">The sequence shown here is derived from an EMBL/GenBank/DDBJ whole genome shotgun (WGS) entry which is preliminary data.</text>
</comment>